<sequence>MITITVHESLSENQARYRERERREQQREEERRALERTVWDLAHDLHREGKLTRDSLANAVTRAIPEHQRKEAHFIADSYCMRNRSTLGIEI</sequence>
<accession>A0ABT8SR48</accession>
<evidence type="ECO:0000313" key="3">
    <source>
        <dbReference type="Proteomes" id="UP001169006"/>
    </source>
</evidence>
<protein>
    <submittedName>
        <fullName evidence="2">Uncharacterized protein</fullName>
    </submittedName>
</protein>
<gene>
    <name evidence="2" type="ORF">Q2T52_02245</name>
</gene>
<reference evidence="2" key="2">
    <citation type="submission" date="2023-07" db="EMBL/GenBank/DDBJ databases">
        <authorList>
            <person name="Sun H."/>
        </authorList>
    </citation>
    <scope>NUCLEOTIDE SEQUENCE</scope>
    <source>
        <strain evidence="2">05753</strain>
    </source>
</reference>
<reference evidence="2" key="1">
    <citation type="journal article" date="2015" name="Int. J. Syst. Evol. Microbiol.">
        <title>Rhizobium oryzicola sp. nov., potential plant-growth-promoting endophytic bacteria isolated from rice roots.</title>
        <authorList>
            <person name="Zhang X.X."/>
            <person name="Gao J.S."/>
            <person name="Cao Y.H."/>
            <person name="Sheirdil R.A."/>
            <person name="Wang X.C."/>
            <person name="Zhang L."/>
        </authorList>
    </citation>
    <scope>NUCLEOTIDE SEQUENCE</scope>
    <source>
        <strain evidence="2">05753</strain>
    </source>
</reference>
<organism evidence="2 3">
    <name type="scientific">Rhizobium oryzicola</name>
    <dbReference type="NCBI Taxonomy" id="1232668"/>
    <lineage>
        <taxon>Bacteria</taxon>
        <taxon>Pseudomonadati</taxon>
        <taxon>Pseudomonadota</taxon>
        <taxon>Alphaproteobacteria</taxon>
        <taxon>Hyphomicrobiales</taxon>
        <taxon>Rhizobiaceae</taxon>
        <taxon>Rhizobium/Agrobacterium group</taxon>
        <taxon>Rhizobium</taxon>
    </lineage>
</organism>
<dbReference type="Proteomes" id="UP001169006">
    <property type="component" value="Unassembled WGS sequence"/>
</dbReference>
<evidence type="ECO:0000313" key="2">
    <source>
        <dbReference type="EMBL" id="MDO1580905.1"/>
    </source>
</evidence>
<dbReference type="RefSeq" id="WP_302075046.1">
    <property type="nucleotide sequence ID" value="NZ_JAUKWQ010000001.1"/>
</dbReference>
<proteinExistence type="predicted"/>
<dbReference type="EMBL" id="JAUKWQ010000001">
    <property type="protein sequence ID" value="MDO1580905.1"/>
    <property type="molecule type" value="Genomic_DNA"/>
</dbReference>
<feature type="compositionally biased region" description="Basic and acidic residues" evidence="1">
    <location>
        <begin position="15"/>
        <end position="30"/>
    </location>
</feature>
<evidence type="ECO:0000256" key="1">
    <source>
        <dbReference type="SAM" id="MobiDB-lite"/>
    </source>
</evidence>
<name>A0ABT8SR48_9HYPH</name>
<comment type="caution">
    <text evidence="2">The sequence shown here is derived from an EMBL/GenBank/DDBJ whole genome shotgun (WGS) entry which is preliminary data.</text>
</comment>
<feature type="region of interest" description="Disordered" evidence="1">
    <location>
        <begin position="1"/>
        <end position="30"/>
    </location>
</feature>
<keyword evidence="3" id="KW-1185">Reference proteome</keyword>